<keyword evidence="4" id="KW-1003">Cell membrane</keyword>
<evidence type="ECO:0000256" key="8">
    <source>
        <dbReference type="ARBA" id="ARBA00023143"/>
    </source>
</evidence>
<evidence type="ECO:0000256" key="9">
    <source>
        <dbReference type="PIRNR" id="PIRNR004862"/>
    </source>
</evidence>
<dbReference type="Proteomes" id="UP000203464">
    <property type="component" value="Unassembled WGS sequence"/>
</dbReference>
<proteinExistence type="inferred from homology"/>
<protein>
    <recommendedName>
        <fullName evidence="9">Flagellar M-ring protein</fullName>
    </recommendedName>
</protein>
<evidence type="ECO:0000259" key="13">
    <source>
        <dbReference type="Pfam" id="PF08345"/>
    </source>
</evidence>
<dbReference type="PIRSF" id="PIRSF004862">
    <property type="entry name" value="FliF"/>
    <property type="match status" value="1"/>
</dbReference>
<feature type="domain" description="Flagellar M-ring C-terminal" evidence="13">
    <location>
        <begin position="235"/>
        <end position="397"/>
    </location>
</feature>
<evidence type="ECO:0000256" key="5">
    <source>
        <dbReference type="ARBA" id="ARBA00022692"/>
    </source>
</evidence>
<dbReference type="InterPro" id="IPR013556">
    <property type="entry name" value="Flag_M-ring_C"/>
</dbReference>
<comment type="subcellular location">
    <subcellularLocation>
        <location evidence="1 9">Bacterial flagellum basal body</location>
    </subcellularLocation>
    <subcellularLocation>
        <location evidence="2">Cell membrane</location>
        <topology evidence="2">Multi-pass membrane protein</topology>
    </subcellularLocation>
</comment>
<name>A0A238KCY0_9RHOB</name>
<feature type="compositionally biased region" description="Low complexity" evidence="10">
    <location>
        <begin position="477"/>
        <end position="490"/>
    </location>
</feature>
<dbReference type="Pfam" id="PF01514">
    <property type="entry name" value="YscJ_FliF"/>
    <property type="match status" value="1"/>
</dbReference>
<comment type="similarity">
    <text evidence="3 9">Belongs to the FliF family.</text>
</comment>
<keyword evidence="14" id="KW-0969">Cilium</keyword>
<sequence>MGSANTIWANLDARRRITVIGASLAVFAAVLFMARATTSSNLALLYAGLDNGTAGDVIAALDQRGVEYDVQGGSIFVPAADRDRLRMTLAGEGLPANSSQGYELLDKLSGFGTTSQMFDAAYWRAKEGELARTILASPHIRAARVHISATSAQPFRREQAPTAAVTVTTVNGTLDTGQADALRFLVASAVPGLAPTDVAVIDGVSGLVSSADSSSVSVDTHERAAELRSRVERLLAARVGPGNAVVEVSVDTVNETESIIERSFDPETRVAISTEVQESSASSQDSLSGDVTIASNLPDGDAAGNTGAASNENTESRSVTNYEVSETQREVLRGPGAVKRISVAVLVNSVTSVDETGETVTTARPAEELEDLRLLVASAVGLDEGRGDEITIRSMAFESLPAIGTEAGLGEVPSPPLNIMQLVQTGVLALVALILGLFVVRPILTSNRTVPTLLDNSGAGVPSPALGSDPTVIDGTASPVQSPAASPSIADSQTQTDDPVDLLRGLIEERRDEAVQVLQSWIDEPSSELSE</sequence>
<accession>A0A238KCY0</accession>
<evidence type="ECO:0000256" key="6">
    <source>
        <dbReference type="ARBA" id="ARBA00022989"/>
    </source>
</evidence>
<evidence type="ECO:0000259" key="12">
    <source>
        <dbReference type="Pfam" id="PF01514"/>
    </source>
</evidence>
<keyword evidence="14" id="KW-0966">Cell projection</keyword>
<feature type="compositionally biased region" description="Low complexity" evidence="10">
    <location>
        <begin position="279"/>
        <end position="288"/>
    </location>
</feature>
<dbReference type="GO" id="GO:0071973">
    <property type="term" value="P:bacterial-type flagellum-dependent cell motility"/>
    <property type="evidence" value="ECO:0007669"/>
    <property type="project" value="InterPro"/>
</dbReference>
<dbReference type="Gene3D" id="3.30.300.30">
    <property type="match status" value="1"/>
</dbReference>
<keyword evidence="6 11" id="KW-1133">Transmembrane helix</keyword>
<dbReference type="Pfam" id="PF08345">
    <property type="entry name" value="YscJ_FliF_C"/>
    <property type="match status" value="1"/>
</dbReference>
<evidence type="ECO:0000256" key="3">
    <source>
        <dbReference type="ARBA" id="ARBA00007971"/>
    </source>
</evidence>
<feature type="transmembrane region" description="Helical" evidence="11">
    <location>
        <begin position="422"/>
        <end position="440"/>
    </location>
</feature>
<keyword evidence="15" id="KW-1185">Reference proteome</keyword>
<evidence type="ECO:0000256" key="1">
    <source>
        <dbReference type="ARBA" id="ARBA00004117"/>
    </source>
</evidence>
<dbReference type="EMBL" id="FXYD01000003">
    <property type="protein sequence ID" value="SMX40397.1"/>
    <property type="molecule type" value="Genomic_DNA"/>
</dbReference>
<dbReference type="InterPro" id="IPR000067">
    <property type="entry name" value="FlgMring_FliF"/>
</dbReference>
<evidence type="ECO:0000256" key="2">
    <source>
        <dbReference type="ARBA" id="ARBA00004651"/>
    </source>
</evidence>
<dbReference type="RefSeq" id="WP_093996732.1">
    <property type="nucleotide sequence ID" value="NZ_FXYD01000003.1"/>
</dbReference>
<evidence type="ECO:0000256" key="4">
    <source>
        <dbReference type="ARBA" id="ARBA00022475"/>
    </source>
</evidence>
<organism evidence="14 15">
    <name type="scientific">Octadecabacter ascidiaceicola</name>
    <dbReference type="NCBI Taxonomy" id="1655543"/>
    <lineage>
        <taxon>Bacteria</taxon>
        <taxon>Pseudomonadati</taxon>
        <taxon>Pseudomonadota</taxon>
        <taxon>Alphaproteobacteria</taxon>
        <taxon>Rhodobacterales</taxon>
        <taxon>Roseobacteraceae</taxon>
        <taxon>Octadecabacter</taxon>
    </lineage>
</organism>
<feature type="domain" description="Flagellar M-ring N-terminal" evidence="12">
    <location>
        <begin position="39"/>
        <end position="206"/>
    </location>
</feature>
<feature type="compositionally biased region" description="Polar residues" evidence="10">
    <location>
        <begin position="307"/>
        <end position="325"/>
    </location>
</feature>
<evidence type="ECO:0000256" key="7">
    <source>
        <dbReference type="ARBA" id="ARBA00023136"/>
    </source>
</evidence>
<dbReference type="GO" id="GO:0003774">
    <property type="term" value="F:cytoskeletal motor activity"/>
    <property type="evidence" value="ECO:0007669"/>
    <property type="project" value="InterPro"/>
</dbReference>
<keyword evidence="5 11" id="KW-0812">Transmembrane</keyword>
<keyword evidence="8 9" id="KW-0975">Bacterial flagellum</keyword>
<evidence type="ECO:0000313" key="15">
    <source>
        <dbReference type="Proteomes" id="UP000203464"/>
    </source>
</evidence>
<gene>
    <name evidence="14" type="primary">fliF</name>
    <name evidence="14" type="ORF">OCA8868_02369</name>
</gene>
<evidence type="ECO:0000256" key="11">
    <source>
        <dbReference type="SAM" id="Phobius"/>
    </source>
</evidence>
<feature type="region of interest" description="Disordered" evidence="10">
    <location>
        <begin position="465"/>
        <end position="500"/>
    </location>
</feature>
<comment type="function">
    <text evidence="9">The M ring may be actively involved in energy transduction.</text>
</comment>
<dbReference type="InterPro" id="IPR043427">
    <property type="entry name" value="YscJ/FliF"/>
</dbReference>
<dbReference type="NCBIfam" id="TIGR00206">
    <property type="entry name" value="fliF"/>
    <property type="match status" value="1"/>
</dbReference>
<keyword evidence="14" id="KW-0282">Flagellum</keyword>
<dbReference type="InterPro" id="IPR045851">
    <property type="entry name" value="AMP-bd_C_sf"/>
</dbReference>
<dbReference type="GO" id="GO:0005886">
    <property type="term" value="C:plasma membrane"/>
    <property type="evidence" value="ECO:0007669"/>
    <property type="project" value="UniProtKB-SubCell"/>
</dbReference>
<dbReference type="InterPro" id="IPR006182">
    <property type="entry name" value="FliF_N_dom"/>
</dbReference>
<feature type="region of interest" description="Disordered" evidence="10">
    <location>
        <begin position="273"/>
        <end position="328"/>
    </location>
</feature>
<dbReference type="OrthoDB" id="9807026at2"/>
<reference evidence="15" key="1">
    <citation type="submission" date="2017-05" db="EMBL/GenBank/DDBJ databases">
        <authorList>
            <person name="Rodrigo-Torres L."/>
            <person name="Arahal R. D."/>
            <person name="Lucena T."/>
        </authorList>
    </citation>
    <scope>NUCLEOTIDE SEQUENCE [LARGE SCALE GENOMIC DNA]</scope>
    <source>
        <strain evidence="15">CECT 8868</strain>
    </source>
</reference>
<dbReference type="PRINTS" id="PR01009">
    <property type="entry name" value="FLGMRINGFLIF"/>
</dbReference>
<dbReference type="PANTHER" id="PTHR30046:SF0">
    <property type="entry name" value="FLAGELLAR M-RING PROTEIN"/>
    <property type="match status" value="1"/>
</dbReference>
<evidence type="ECO:0000313" key="14">
    <source>
        <dbReference type="EMBL" id="SMX40397.1"/>
    </source>
</evidence>
<evidence type="ECO:0000256" key="10">
    <source>
        <dbReference type="SAM" id="MobiDB-lite"/>
    </source>
</evidence>
<dbReference type="AlphaFoldDB" id="A0A238KCY0"/>
<keyword evidence="7 11" id="KW-0472">Membrane</keyword>
<dbReference type="GO" id="GO:0009431">
    <property type="term" value="C:bacterial-type flagellum basal body, MS ring"/>
    <property type="evidence" value="ECO:0007669"/>
    <property type="project" value="InterPro"/>
</dbReference>
<dbReference type="PANTHER" id="PTHR30046">
    <property type="entry name" value="FLAGELLAR M-RING PROTEIN"/>
    <property type="match status" value="1"/>
</dbReference>